<dbReference type="GO" id="GO:0008353">
    <property type="term" value="F:RNA polymerase II CTD heptapeptide repeat kinase activity"/>
    <property type="evidence" value="ECO:0007669"/>
    <property type="project" value="UniProtKB-EC"/>
</dbReference>
<dbReference type="PROSITE" id="PS50011">
    <property type="entry name" value="PROTEIN_KINASE_DOM"/>
    <property type="match status" value="1"/>
</dbReference>
<keyword evidence="4" id="KW-0808">Transferase</keyword>
<organism evidence="13 14">
    <name type="scientific">Rhipicephalus microplus</name>
    <name type="common">Cattle tick</name>
    <name type="synonym">Boophilus microplus</name>
    <dbReference type="NCBI Taxonomy" id="6941"/>
    <lineage>
        <taxon>Eukaryota</taxon>
        <taxon>Metazoa</taxon>
        <taxon>Ecdysozoa</taxon>
        <taxon>Arthropoda</taxon>
        <taxon>Chelicerata</taxon>
        <taxon>Arachnida</taxon>
        <taxon>Acari</taxon>
        <taxon>Parasitiformes</taxon>
        <taxon>Ixodida</taxon>
        <taxon>Ixodoidea</taxon>
        <taxon>Ixodidae</taxon>
        <taxon>Rhipicephalinae</taxon>
        <taxon>Rhipicephalus</taxon>
        <taxon>Boophilus</taxon>
    </lineage>
</organism>
<dbReference type="GO" id="GO:0005634">
    <property type="term" value="C:nucleus"/>
    <property type="evidence" value="ECO:0007669"/>
    <property type="project" value="UniProtKB-SubCell"/>
</dbReference>
<comment type="catalytic activity">
    <reaction evidence="10">
        <text>L-seryl-[protein] + ATP = O-phospho-L-seryl-[protein] + ADP + H(+)</text>
        <dbReference type="Rhea" id="RHEA:17989"/>
        <dbReference type="Rhea" id="RHEA-COMP:9863"/>
        <dbReference type="Rhea" id="RHEA-COMP:11604"/>
        <dbReference type="ChEBI" id="CHEBI:15378"/>
        <dbReference type="ChEBI" id="CHEBI:29999"/>
        <dbReference type="ChEBI" id="CHEBI:30616"/>
        <dbReference type="ChEBI" id="CHEBI:83421"/>
        <dbReference type="ChEBI" id="CHEBI:456216"/>
        <dbReference type="EC" id="2.7.11.22"/>
    </reaction>
</comment>
<gene>
    <name evidence="13" type="ORF">HPB51_021090</name>
</gene>
<evidence type="ECO:0000256" key="10">
    <source>
        <dbReference type="ARBA" id="ARBA00048367"/>
    </source>
</evidence>
<accession>A0A9J6DCJ9</accession>
<dbReference type="GO" id="GO:0000086">
    <property type="term" value="P:G2/M transition of mitotic cell cycle"/>
    <property type="evidence" value="ECO:0007669"/>
    <property type="project" value="TreeGrafter"/>
</dbReference>
<dbReference type="Gene3D" id="1.10.510.10">
    <property type="entry name" value="Transferase(Phosphotransferase) domain 1"/>
    <property type="match status" value="1"/>
</dbReference>
<comment type="catalytic activity">
    <reaction evidence="9">
        <text>L-threonyl-[protein] + ATP = O-phospho-L-threonyl-[protein] + ADP + H(+)</text>
        <dbReference type="Rhea" id="RHEA:46608"/>
        <dbReference type="Rhea" id="RHEA-COMP:11060"/>
        <dbReference type="Rhea" id="RHEA-COMP:11605"/>
        <dbReference type="ChEBI" id="CHEBI:15378"/>
        <dbReference type="ChEBI" id="CHEBI:30013"/>
        <dbReference type="ChEBI" id="CHEBI:30616"/>
        <dbReference type="ChEBI" id="CHEBI:61977"/>
        <dbReference type="ChEBI" id="CHEBI:456216"/>
        <dbReference type="EC" id="2.7.11.22"/>
    </reaction>
</comment>
<dbReference type="Gene3D" id="3.30.200.20">
    <property type="entry name" value="Phosphorylase Kinase, domain 1"/>
    <property type="match status" value="1"/>
</dbReference>
<reference evidence="13" key="1">
    <citation type="journal article" date="2020" name="Cell">
        <title>Large-Scale Comparative Analyses of Tick Genomes Elucidate Their Genetic Diversity and Vector Capacities.</title>
        <authorList>
            <consortium name="Tick Genome and Microbiome Consortium (TIGMIC)"/>
            <person name="Jia N."/>
            <person name="Wang J."/>
            <person name="Shi W."/>
            <person name="Du L."/>
            <person name="Sun Y."/>
            <person name="Zhan W."/>
            <person name="Jiang J.F."/>
            <person name="Wang Q."/>
            <person name="Zhang B."/>
            <person name="Ji P."/>
            <person name="Bell-Sakyi L."/>
            <person name="Cui X.M."/>
            <person name="Yuan T.T."/>
            <person name="Jiang B.G."/>
            <person name="Yang W.F."/>
            <person name="Lam T.T."/>
            <person name="Chang Q.C."/>
            <person name="Ding S.J."/>
            <person name="Wang X.J."/>
            <person name="Zhu J.G."/>
            <person name="Ruan X.D."/>
            <person name="Zhao L."/>
            <person name="Wei J.T."/>
            <person name="Ye R.Z."/>
            <person name="Que T.C."/>
            <person name="Du C.H."/>
            <person name="Zhou Y.H."/>
            <person name="Cheng J.X."/>
            <person name="Dai P.F."/>
            <person name="Guo W.B."/>
            <person name="Han X.H."/>
            <person name="Huang E.J."/>
            <person name="Li L.F."/>
            <person name="Wei W."/>
            <person name="Gao Y.C."/>
            <person name="Liu J.Z."/>
            <person name="Shao H.Z."/>
            <person name="Wang X."/>
            <person name="Wang C.C."/>
            <person name="Yang T.C."/>
            <person name="Huo Q.B."/>
            <person name="Li W."/>
            <person name="Chen H.Y."/>
            <person name="Chen S.E."/>
            <person name="Zhou L.G."/>
            <person name="Ni X.B."/>
            <person name="Tian J.H."/>
            <person name="Sheng Y."/>
            <person name="Liu T."/>
            <person name="Pan Y.S."/>
            <person name="Xia L.Y."/>
            <person name="Li J."/>
            <person name="Zhao F."/>
            <person name="Cao W.C."/>
        </authorList>
    </citation>
    <scope>NUCLEOTIDE SEQUENCE</scope>
    <source>
        <strain evidence="13">Rmic-2018</strain>
    </source>
</reference>
<evidence type="ECO:0000256" key="6">
    <source>
        <dbReference type="ARBA" id="ARBA00022777"/>
    </source>
</evidence>
<dbReference type="InterPro" id="IPR000719">
    <property type="entry name" value="Prot_kinase_dom"/>
</dbReference>
<dbReference type="Proteomes" id="UP000821866">
    <property type="component" value="Chromosome 8"/>
</dbReference>
<dbReference type="SUPFAM" id="SSF56112">
    <property type="entry name" value="Protein kinase-like (PK-like)"/>
    <property type="match status" value="1"/>
</dbReference>
<reference evidence="13" key="2">
    <citation type="submission" date="2021-09" db="EMBL/GenBank/DDBJ databases">
        <authorList>
            <person name="Jia N."/>
            <person name="Wang J."/>
            <person name="Shi W."/>
            <person name="Du L."/>
            <person name="Sun Y."/>
            <person name="Zhan W."/>
            <person name="Jiang J."/>
            <person name="Wang Q."/>
            <person name="Zhang B."/>
            <person name="Ji P."/>
            <person name="Sakyi L.B."/>
            <person name="Cui X."/>
            <person name="Yuan T."/>
            <person name="Jiang B."/>
            <person name="Yang W."/>
            <person name="Lam T.T.-Y."/>
            <person name="Chang Q."/>
            <person name="Ding S."/>
            <person name="Wang X."/>
            <person name="Zhu J."/>
            <person name="Ruan X."/>
            <person name="Zhao L."/>
            <person name="Wei J."/>
            <person name="Que T."/>
            <person name="Du C."/>
            <person name="Cheng J."/>
            <person name="Dai P."/>
            <person name="Han X."/>
            <person name="Huang E."/>
            <person name="Gao Y."/>
            <person name="Liu J."/>
            <person name="Shao H."/>
            <person name="Ye R."/>
            <person name="Li L."/>
            <person name="Wei W."/>
            <person name="Wang X."/>
            <person name="Wang C."/>
            <person name="Huo Q."/>
            <person name="Li W."/>
            <person name="Guo W."/>
            <person name="Chen H."/>
            <person name="Chen S."/>
            <person name="Zhou L."/>
            <person name="Zhou L."/>
            <person name="Ni X."/>
            <person name="Tian J."/>
            <person name="Zhou Y."/>
            <person name="Sheng Y."/>
            <person name="Liu T."/>
            <person name="Pan Y."/>
            <person name="Xia L."/>
            <person name="Li J."/>
            <person name="Zhao F."/>
            <person name="Cao W."/>
        </authorList>
    </citation>
    <scope>NUCLEOTIDE SEQUENCE</scope>
    <source>
        <strain evidence="13">Rmic-2018</strain>
        <tissue evidence="13">Larvae</tissue>
    </source>
</reference>
<dbReference type="InterPro" id="IPR050108">
    <property type="entry name" value="CDK"/>
</dbReference>
<keyword evidence="5" id="KW-0547">Nucleotide-binding</keyword>
<keyword evidence="6" id="KW-0418">Kinase</keyword>
<evidence type="ECO:0000313" key="14">
    <source>
        <dbReference type="Proteomes" id="UP000821866"/>
    </source>
</evidence>
<dbReference type="SMART" id="SM00220">
    <property type="entry name" value="S_TKc"/>
    <property type="match status" value="1"/>
</dbReference>
<dbReference type="GO" id="GO:0004693">
    <property type="term" value="F:cyclin-dependent protein serine/threonine kinase activity"/>
    <property type="evidence" value="ECO:0007669"/>
    <property type="project" value="UniProtKB-EC"/>
</dbReference>
<evidence type="ECO:0000256" key="4">
    <source>
        <dbReference type="ARBA" id="ARBA00022679"/>
    </source>
</evidence>
<evidence type="ECO:0000256" key="1">
    <source>
        <dbReference type="ARBA" id="ARBA00004123"/>
    </source>
</evidence>
<comment type="catalytic activity">
    <reaction evidence="11">
        <text>[DNA-directed RNA polymerase] + ATP = phospho-[DNA-directed RNA polymerase] + ADP + H(+)</text>
        <dbReference type="Rhea" id="RHEA:10216"/>
        <dbReference type="Rhea" id="RHEA-COMP:11321"/>
        <dbReference type="Rhea" id="RHEA-COMP:11322"/>
        <dbReference type="ChEBI" id="CHEBI:15378"/>
        <dbReference type="ChEBI" id="CHEBI:30616"/>
        <dbReference type="ChEBI" id="CHEBI:43176"/>
        <dbReference type="ChEBI" id="CHEBI:68546"/>
        <dbReference type="ChEBI" id="CHEBI:456216"/>
        <dbReference type="EC" id="2.7.11.23"/>
    </reaction>
</comment>
<evidence type="ECO:0000256" key="2">
    <source>
        <dbReference type="ARBA" id="ARBA00022527"/>
    </source>
</evidence>
<proteinExistence type="predicted"/>
<keyword evidence="3" id="KW-0597">Phosphoprotein</keyword>
<comment type="caution">
    <text evidence="13">The sequence shown here is derived from an EMBL/GenBank/DDBJ whole genome shotgun (WGS) entry which is preliminary data.</text>
</comment>
<dbReference type="GO" id="GO:0007095">
    <property type="term" value="P:mitotic G2 DNA damage checkpoint signaling"/>
    <property type="evidence" value="ECO:0007669"/>
    <property type="project" value="TreeGrafter"/>
</dbReference>
<keyword evidence="14" id="KW-1185">Reference proteome</keyword>
<evidence type="ECO:0000256" key="11">
    <source>
        <dbReference type="ARBA" id="ARBA00049280"/>
    </source>
</evidence>
<dbReference type="AlphaFoldDB" id="A0A9J6DCJ9"/>
<dbReference type="GO" id="GO:0005524">
    <property type="term" value="F:ATP binding"/>
    <property type="evidence" value="ECO:0007669"/>
    <property type="project" value="UniProtKB-KW"/>
</dbReference>
<evidence type="ECO:0000256" key="8">
    <source>
        <dbReference type="ARBA" id="ARBA00023242"/>
    </source>
</evidence>
<evidence type="ECO:0000259" key="12">
    <source>
        <dbReference type="PROSITE" id="PS50011"/>
    </source>
</evidence>
<keyword evidence="7" id="KW-0067">ATP-binding</keyword>
<evidence type="ECO:0000256" key="7">
    <source>
        <dbReference type="ARBA" id="ARBA00022840"/>
    </source>
</evidence>
<dbReference type="InterPro" id="IPR011009">
    <property type="entry name" value="Kinase-like_dom_sf"/>
</dbReference>
<sequence length="229" mass="26083">MPATTIREVALLRELKHENIVRLLEVLIPPSKAVHLVFEYMAMDLRALFDPHGKNRTFDDAVVKKYLRQTVAAIILCHQRRVLHRGLKPANMLVDGNGNLKFTDIGLFRSFTPPVGISTHKVVTLWYRALEMLLGSSRYSTPVDVWRIGCIFFELLTGKTLLCWNSEIDQLFRIFRVLGTPTVQSWPDVMQLKNYKAAFPIWKENIVATLLSGVDCGVRSASEDAYLQP</sequence>
<feature type="domain" description="Protein kinase" evidence="12">
    <location>
        <begin position="1"/>
        <end position="229"/>
    </location>
</feature>
<evidence type="ECO:0000256" key="3">
    <source>
        <dbReference type="ARBA" id="ARBA00022553"/>
    </source>
</evidence>
<dbReference type="Pfam" id="PF00069">
    <property type="entry name" value="Pkinase"/>
    <property type="match status" value="1"/>
</dbReference>
<name>A0A9J6DCJ9_RHIMP</name>
<evidence type="ECO:0000256" key="5">
    <source>
        <dbReference type="ARBA" id="ARBA00022741"/>
    </source>
</evidence>
<evidence type="ECO:0000256" key="9">
    <source>
        <dbReference type="ARBA" id="ARBA00047811"/>
    </source>
</evidence>
<dbReference type="EMBL" id="JABSTU010000010">
    <property type="protein sequence ID" value="KAH8019731.1"/>
    <property type="molecule type" value="Genomic_DNA"/>
</dbReference>
<evidence type="ECO:0000313" key="13">
    <source>
        <dbReference type="EMBL" id="KAH8019731.1"/>
    </source>
</evidence>
<keyword evidence="8" id="KW-0539">Nucleus</keyword>
<comment type="subcellular location">
    <subcellularLocation>
        <location evidence="1">Nucleus</location>
    </subcellularLocation>
</comment>
<protein>
    <recommendedName>
        <fullName evidence="12">Protein kinase domain-containing protein</fullName>
    </recommendedName>
</protein>
<keyword evidence="2" id="KW-0723">Serine/threonine-protein kinase</keyword>
<dbReference type="PANTHER" id="PTHR24056">
    <property type="entry name" value="CELL DIVISION PROTEIN KINASE"/>
    <property type="match status" value="1"/>
</dbReference>
<dbReference type="VEuPathDB" id="VectorBase:LOC119175588"/>
<dbReference type="PANTHER" id="PTHR24056:SF334">
    <property type="entry name" value="CYCLIN-DEPENDENT KINASE 1"/>
    <property type="match status" value="1"/>
</dbReference>